<evidence type="ECO:0000313" key="3">
    <source>
        <dbReference type="EMBL" id="GFM37877.1"/>
    </source>
</evidence>
<sequence length="511" mass="57728">MPIQKTTFKTITTATFLAISIFIFFFSKDAYADTSLPSQEPVELHLDEAVALALRTNRTVTMANIERLADKFDLEVAHDKFKPDVNFDIGNTYSGGQNLSDKASRIQSQSSVTPGVEVTQLFSTGSKVIFSWDRYADTSGKRSDNNGNSWSVNFSQPLLKGAGQEVNTASIVLAEMSEQSSLLSLKKKTTNTVNQTIRQFRHYYSTIQQLEINASALKRARDSLESNQLLVQLGRIPANEIIQSESQLANQEYAYQSSLDNVDKARLQLLGVLDLPNTTRIIPRENQQPTSTHPDLKQCIEIALKKRADHLEAEMNVERARINLMLAKNNAQWDLSLDASYKGASQLSPLTKDTGTHRWEAGVNLRIPLYGDLTREQNMRRADANLKQAEIALTETRENITLEVINAIRDVENTKTKLQLATKARNLSERKLEVEREKLSLGRSNSFQVVSFQNELVERETQELNALINHHNALTTLDETLNTTLETWQVEYNKEHGRWLDTRLTMQPTTN</sequence>
<dbReference type="GO" id="GO:0015562">
    <property type="term" value="F:efflux transmembrane transporter activity"/>
    <property type="evidence" value="ECO:0007669"/>
    <property type="project" value="InterPro"/>
</dbReference>
<protein>
    <recommendedName>
        <fullName evidence="5">RND transporter</fullName>
    </recommendedName>
</protein>
<comment type="similarity">
    <text evidence="1">Belongs to the outer membrane factor (OMF) (TC 1.B.17) family.</text>
</comment>
<dbReference type="PANTHER" id="PTHR30203:SF30">
    <property type="entry name" value="OUTER MEMBRANE PROTEIN-RELATED"/>
    <property type="match status" value="1"/>
</dbReference>
<evidence type="ECO:0000313" key="4">
    <source>
        <dbReference type="Proteomes" id="UP000503820"/>
    </source>
</evidence>
<evidence type="ECO:0000256" key="1">
    <source>
        <dbReference type="ARBA" id="ARBA00007613"/>
    </source>
</evidence>
<accession>A0A7J0BVY7</accession>
<evidence type="ECO:0000256" key="2">
    <source>
        <dbReference type="SAM" id="Coils"/>
    </source>
</evidence>
<dbReference type="InterPro" id="IPR010131">
    <property type="entry name" value="MdtP/NodT-like"/>
</dbReference>
<dbReference type="PANTHER" id="PTHR30203">
    <property type="entry name" value="OUTER MEMBRANE CATION EFFLUX PROTEIN"/>
    <property type="match status" value="1"/>
</dbReference>
<keyword evidence="2" id="KW-0175">Coiled coil</keyword>
<comment type="caution">
    <text evidence="3">The sequence shown here is derived from an EMBL/GenBank/DDBJ whole genome shotgun (WGS) entry which is preliminary data.</text>
</comment>
<evidence type="ECO:0008006" key="5">
    <source>
        <dbReference type="Google" id="ProtNLM"/>
    </source>
</evidence>
<name>A0A7J0BVY7_9BACT</name>
<gene>
    <name evidence="3" type="ORF">DSM19430T_25610</name>
</gene>
<keyword evidence="4" id="KW-1185">Reference proteome</keyword>
<dbReference type="Pfam" id="PF02321">
    <property type="entry name" value="OEP"/>
    <property type="match status" value="1"/>
</dbReference>
<dbReference type="Gene3D" id="1.20.1600.10">
    <property type="entry name" value="Outer membrane efflux proteins (OEP)"/>
    <property type="match status" value="1"/>
</dbReference>
<dbReference type="EMBL" id="BLVP01000010">
    <property type="protein sequence ID" value="GFM37877.1"/>
    <property type="molecule type" value="Genomic_DNA"/>
</dbReference>
<dbReference type="Proteomes" id="UP000503820">
    <property type="component" value="Unassembled WGS sequence"/>
</dbReference>
<feature type="coiled-coil region" evidence="2">
    <location>
        <begin position="379"/>
        <end position="437"/>
    </location>
</feature>
<dbReference type="SUPFAM" id="SSF56954">
    <property type="entry name" value="Outer membrane efflux proteins (OEP)"/>
    <property type="match status" value="1"/>
</dbReference>
<dbReference type="AlphaFoldDB" id="A0A7J0BVY7"/>
<dbReference type="RefSeq" id="WP_174410500.1">
    <property type="nucleotide sequence ID" value="NZ_BLVP01000010.1"/>
</dbReference>
<proteinExistence type="inferred from homology"/>
<reference evidence="3 4" key="1">
    <citation type="submission" date="2020-05" db="EMBL/GenBank/DDBJ databases">
        <title>Draft genome sequence of Desulfovibrio psychrotolerans JS1T.</title>
        <authorList>
            <person name="Ueno A."/>
            <person name="Tamazawa S."/>
            <person name="Tamamura S."/>
            <person name="Murakami T."/>
            <person name="Kiyama T."/>
            <person name="Inomata H."/>
            <person name="Amano Y."/>
            <person name="Miyakawa K."/>
            <person name="Tamaki H."/>
            <person name="Naganuma T."/>
            <person name="Kaneko K."/>
        </authorList>
    </citation>
    <scope>NUCLEOTIDE SEQUENCE [LARGE SCALE GENOMIC DNA]</scope>
    <source>
        <strain evidence="3 4">JS1</strain>
    </source>
</reference>
<dbReference type="InterPro" id="IPR003423">
    <property type="entry name" value="OMP_efflux"/>
</dbReference>
<organism evidence="3 4">
    <name type="scientific">Desulfovibrio psychrotolerans</name>
    <dbReference type="NCBI Taxonomy" id="415242"/>
    <lineage>
        <taxon>Bacteria</taxon>
        <taxon>Pseudomonadati</taxon>
        <taxon>Thermodesulfobacteriota</taxon>
        <taxon>Desulfovibrionia</taxon>
        <taxon>Desulfovibrionales</taxon>
        <taxon>Desulfovibrionaceae</taxon>
        <taxon>Desulfovibrio</taxon>
    </lineage>
</organism>